<reference evidence="2" key="1">
    <citation type="submission" date="2020-10" db="EMBL/GenBank/DDBJ databases">
        <title>Genome Sequence of Monilinia vaccinii-corymbosi Sheds Light on Mummy Berry Disease Infection of Blueberry and Mating Type.</title>
        <authorList>
            <person name="Yow A.G."/>
            <person name="Zhang Y."/>
            <person name="Bansal K."/>
            <person name="Eacker S.M."/>
            <person name="Sullivan S."/>
            <person name="Liachko I."/>
            <person name="Cubeta M.A."/>
            <person name="Rollins J.A."/>
            <person name="Ashrafi H."/>
        </authorList>
    </citation>
    <scope>NUCLEOTIDE SEQUENCE</scope>
    <source>
        <strain evidence="2">RL-1</strain>
    </source>
</reference>
<feature type="domain" description="2EXR" evidence="1">
    <location>
        <begin position="83"/>
        <end position="172"/>
    </location>
</feature>
<dbReference type="AlphaFoldDB" id="A0A8A3PDV1"/>
<accession>A0A8A3PDV1</accession>
<evidence type="ECO:0000313" key="3">
    <source>
        <dbReference type="Proteomes" id="UP000672032"/>
    </source>
</evidence>
<evidence type="ECO:0000259" key="1">
    <source>
        <dbReference type="Pfam" id="PF20150"/>
    </source>
</evidence>
<evidence type="ECO:0000313" key="2">
    <source>
        <dbReference type="EMBL" id="QSZ33372.1"/>
    </source>
</evidence>
<organism evidence="2 3">
    <name type="scientific">Monilinia vaccinii-corymbosi</name>
    <dbReference type="NCBI Taxonomy" id="61207"/>
    <lineage>
        <taxon>Eukaryota</taxon>
        <taxon>Fungi</taxon>
        <taxon>Dikarya</taxon>
        <taxon>Ascomycota</taxon>
        <taxon>Pezizomycotina</taxon>
        <taxon>Leotiomycetes</taxon>
        <taxon>Helotiales</taxon>
        <taxon>Sclerotiniaceae</taxon>
        <taxon>Monilinia</taxon>
    </lineage>
</organism>
<proteinExistence type="predicted"/>
<dbReference type="Pfam" id="PF20150">
    <property type="entry name" value="2EXR"/>
    <property type="match status" value="1"/>
</dbReference>
<dbReference type="PANTHER" id="PTHR35910">
    <property type="entry name" value="2EXR DOMAIN-CONTAINING PROTEIN"/>
    <property type="match status" value="1"/>
</dbReference>
<dbReference type="Proteomes" id="UP000672032">
    <property type="component" value="Chromosome 3"/>
</dbReference>
<dbReference type="OrthoDB" id="3513892at2759"/>
<gene>
    <name evidence="2" type="ORF">DSL72_002960</name>
</gene>
<dbReference type="InterPro" id="IPR045518">
    <property type="entry name" value="2EXR"/>
</dbReference>
<keyword evidence="3" id="KW-1185">Reference proteome</keyword>
<sequence length="345" mass="40142">MSYALANYPPTAGRHIRSHENSSIANPASNPLSDLQQREFPHLTVDSLSTSNKPILRPPPDYSIVPSTIKVESAWIESHLDTFPRFKELPAELRIMIYRFACLEPRVVPIWPVIVNRAPPVTIFRFESETPAIMQVCREARQEAQKLNIYQPTTNTQTPYPRIWIKPRLDIICPVRNSGALWTDFQFSRFADVVISSRVKRLALDCFSSSGYQHASHHDRWDDMANFPRWMNQHVCEIFLYTSMGKNNIRRQPLELVETIDFQHGPDRWTQERLITMWRADMKFARLSQMVADLDFYRAVQNNVDGIQEKGGQVSIQLPFVPNWLYENRKIWSRPALTRLFDVGT</sequence>
<name>A0A8A3PDV1_9HELO</name>
<dbReference type="PANTHER" id="PTHR35910:SF6">
    <property type="entry name" value="2EXR DOMAIN-CONTAINING PROTEIN"/>
    <property type="match status" value="1"/>
</dbReference>
<protein>
    <recommendedName>
        <fullName evidence="1">2EXR domain-containing protein</fullName>
    </recommendedName>
</protein>
<dbReference type="EMBL" id="CP063407">
    <property type="protein sequence ID" value="QSZ33372.1"/>
    <property type="molecule type" value="Genomic_DNA"/>
</dbReference>